<evidence type="ECO:0000313" key="3">
    <source>
        <dbReference type="Proteomes" id="UP000664620"/>
    </source>
</evidence>
<evidence type="ECO:0000256" key="1">
    <source>
        <dbReference type="SAM" id="MobiDB-lite"/>
    </source>
</evidence>
<evidence type="ECO:0000313" key="2">
    <source>
        <dbReference type="EMBL" id="MBO2029291.1"/>
    </source>
</evidence>
<sequence length="68" mass="6794">MLGIDIDPLHLAKAFLTENNSPAANGLALCCGSRAMTVCGGSWLGPAGGCSPPGRGSPAGRRGRQSGR</sequence>
<dbReference type="EMBL" id="JAGETO010000043">
    <property type="protein sequence ID" value="MBO2029291.1"/>
    <property type="molecule type" value="Genomic_DNA"/>
</dbReference>
<gene>
    <name evidence="2" type="ORF">J4734_12715</name>
</gene>
<comment type="caution">
    <text evidence="2">The sequence shown here is derived from an EMBL/GenBank/DDBJ whole genome shotgun (WGS) entry which is preliminary data.</text>
</comment>
<protein>
    <submittedName>
        <fullName evidence="2">Uncharacterized protein</fullName>
    </submittedName>
</protein>
<dbReference type="AlphaFoldDB" id="A0A939SW42"/>
<accession>A0A939SW42</accession>
<feature type="compositionally biased region" description="Low complexity" evidence="1">
    <location>
        <begin position="49"/>
        <end position="60"/>
    </location>
</feature>
<dbReference type="Proteomes" id="UP000664620">
    <property type="component" value="Unassembled WGS sequence"/>
</dbReference>
<feature type="region of interest" description="Disordered" evidence="1">
    <location>
        <begin position="46"/>
        <end position="68"/>
    </location>
</feature>
<organism evidence="2 3">
    <name type="scientific">Klebsiella pneumoniae</name>
    <dbReference type="NCBI Taxonomy" id="573"/>
    <lineage>
        <taxon>Bacteria</taxon>
        <taxon>Pseudomonadati</taxon>
        <taxon>Pseudomonadota</taxon>
        <taxon>Gammaproteobacteria</taxon>
        <taxon>Enterobacterales</taxon>
        <taxon>Enterobacteriaceae</taxon>
        <taxon>Klebsiella/Raoultella group</taxon>
        <taxon>Klebsiella</taxon>
        <taxon>Klebsiella pneumoniae complex</taxon>
    </lineage>
</organism>
<proteinExistence type="predicted"/>
<reference evidence="2" key="1">
    <citation type="submission" date="2021-03" db="EMBL/GenBank/DDBJ databases">
        <title>Molecular epidemiology and mechanisms of colistin and carbapenem resistance in Enterobacteriaceae from clinical isolates, the environment and porcine samples in Pretoria, South Africa.</title>
        <authorList>
            <person name="Bogoshi D."/>
            <person name="Mbelle N.M."/>
            <person name="Naidoo V."/>
            <person name="Osei Sekyere J."/>
        </authorList>
    </citation>
    <scope>NUCLEOTIDE SEQUENCE</scope>
    <source>
        <strain evidence="2">C034</strain>
    </source>
</reference>
<name>A0A939SW42_KLEPN</name>